<keyword evidence="3 7" id="KW-0812">Transmembrane</keyword>
<feature type="transmembrane region" description="Helical" evidence="7">
    <location>
        <begin position="208"/>
        <end position="228"/>
    </location>
</feature>
<dbReference type="STRING" id="269797.Mbar_A3150"/>
<feature type="transmembrane region" description="Helical" evidence="7">
    <location>
        <begin position="282"/>
        <end position="305"/>
    </location>
</feature>
<feature type="transmembrane region" description="Helical" evidence="7">
    <location>
        <begin position="311"/>
        <end position="334"/>
    </location>
</feature>
<dbReference type="AlphaFoldDB" id="Q467A6"/>
<evidence type="ECO:0000256" key="5">
    <source>
        <dbReference type="ARBA" id="ARBA00023136"/>
    </source>
</evidence>
<dbReference type="GO" id="GO:0005886">
    <property type="term" value="C:plasma membrane"/>
    <property type="evidence" value="ECO:0007669"/>
    <property type="project" value="UniProtKB-SubCell"/>
</dbReference>
<accession>Q467A6</accession>
<evidence type="ECO:0000256" key="2">
    <source>
        <dbReference type="ARBA" id="ARBA00022475"/>
    </source>
</evidence>
<dbReference type="EMBL" id="CP000099">
    <property type="protein sequence ID" value="AAZ72036.1"/>
    <property type="molecule type" value="Genomic_DNA"/>
</dbReference>
<reference evidence="9" key="1">
    <citation type="submission" date="2006-06" db="EMBL/GenBank/DDBJ databases">
        <title>Complete sequence of chromosome 1 of Methanosarcina barkeri str. fusaro.</title>
        <authorList>
            <person name="Copeland A."/>
            <person name="Lucas S."/>
            <person name="Lapidus A."/>
            <person name="Barry K."/>
            <person name="Detter J.C."/>
            <person name="Glavina T."/>
            <person name="Hammon N."/>
            <person name="Israni S."/>
            <person name="Pitluck S."/>
            <person name="Goodwin L.A."/>
            <person name="Saunders E.H."/>
            <person name="Schmutz J."/>
            <person name="Larimer F."/>
            <person name="Land M."/>
            <person name="Anderson I."/>
            <person name="Richardson P."/>
        </authorList>
    </citation>
    <scope>NUCLEOTIDE SEQUENCE</scope>
    <source>
        <strain evidence="9">Fusaro</strain>
    </source>
</reference>
<evidence type="ECO:0000256" key="6">
    <source>
        <dbReference type="SAM" id="MobiDB-lite"/>
    </source>
</evidence>
<dbReference type="Pfam" id="PF03176">
    <property type="entry name" value="MMPL"/>
    <property type="match status" value="2"/>
</dbReference>
<feature type="domain" description="SSD" evidence="8">
    <location>
        <begin position="602"/>
        <end position="728"/>
    </location>
</feature>
<feature type="transmembrane region" description="Helical" evidence="7">
    <location>
        <begin position="674"/>
        <end position="694"/>
    </location>
</feature>
<dbReference type="KEGG" id="mba:Mbar_A3150"/>
<keyword evidence="2" id="KW-1003">Cell membrane</keyword>
<evidence type="ECO:0000313" key="9">
    <source>
        <dbReference type="EMBL" id="AAZ72036.1"/>
    </source>
</evidence>
<dbReference type="PROSITE" id="PS50156">
    <property type="entry name" value="SSD"/>
    <property type="match status" value="2"/>
</dbReference>
<dbReference type="PaxDb" id="269797-Mbar_A3150"/>
<evidence type="ECO:0000256" key="3">
    <source>
        <dbReference type="ARBA" id="ARBA00022692"/>
    </source>
</evidence>
<feature type="region of interest" description="Disordered" evidence="6">
    <location>
        <begin position="343"/>
        <end position="364"/>
    </location>
</feature>
<feature type="transmembrane region" description="Helical" evidence="7">
    <location>
        <begin position="603"/>
        <end position="627"/>
    </location>
</feature>
<keyword evidence="4 7" id="KW-1133">Transmembrane helix</keyword>
<dbReference type="PANTHER" id="PTHR33406">
    <property type="entry name" value="MEMBRANE PROTEIN MJ1562-RELATED"/>
    <property type="match status" value="1"/>
</dbReference>
<dbReference type="PANTHER" id="PTHR33406:SF13">
    <property type="entry name" value="MEMBRANE PROTEIN YDFJ"/>
    <property type="match status" value="1"/>
</dbReference>
<dbReference type="Gene3D" id="1.20.1640.10">
    <property type="entry name" value="Multidrug efflux transporter AcrB transmembrane domain"/>
    <property type="match status" value="2"/>
</dbReference>
<dbReference type="InterPro" id="IPR050545">
    <property type="entry name" value="Mycobact_MmpL"/>
</dbReference>
<dbReference type="NCBIfam" id="TIGR00921">
    <property type="entry name" value="2A067"/>
    <property type="match status" value="1"/>
</dbReference>
<organism evidence="9">
    <name type="scientific">Methanosarcina barkeri (strain Fusaro / DSM 804)</name>
    <dbReference type="NCBI Taxonomy" id="269797"/>
    <lineage>
        <taxon>Archaea</taxon>
        <taxon>Methanobacteriati</taxon>
        <taxon>Methanobacteriota</taxon>
        <taxon>Stenosarchaea group</taxon>
        <taxon>Methanomicrobia</taxon>
        <taxon>Methanosarcinales</taxon>
        <taxon>Methanosarcinaceae</taxon>
        <taxon>Methanosarcina</taxon>
    </lineage>
</organism>
<evidence type="ECO:0000256" key="7">
    <source>
        <dbReference type="SAM" id="Phobius"/>
    </source>
</evidence>
<feature type="transmembrane region" description="Helical" evidence="7">
    <location>
        <begin position="706"/>
        <end position="728"/>
    </location>
</feature>
<dbReference type="eggNOG" id="arCOG02174">
    <property type="taxonomic scope" value="Archaea"/>
</dbReference>
<proteinExistence type="predicted"/>
<evidence type="ECO:0000256" key="1">
    <source>
        <dbReference type="ARBA" id="ARBA00004651"/>
    </source>
</evidence>
<keyword evidence="5 7" id="KW-0472">Membrane</keyword>
<protein>
    <submittedName>
        <fullName evidence="9">Transporter, RND superfamily</fullName>
    </submittedName>
</protein>
<sequence length="755" mass="82656">MISMQGAQKITMESGTETFVSKDSKLYQDYDHLYSNIFGTNSIIVMVEGNDVGSVEIMKAVDRLEHQLESTEGIVGITSPASIIKETNYQNTGRSQVPDTDAEIKEIIDGNPATFGTLIPDHTHMLIYVTMAGSSTDDKQKEIITETEEAVKFSDFPPSYNLIVTGDPAYKIEMSKAMSTGMGPLLGLAAVFMVIVLSLVFRHVRWCLLPLPVVLLGIVYTFGAMGFLGIPLSMVSMSAFPVLIGLGIDYAIQFHNRIEEELHKDGNKSKAIISTIKHTGPAVLIALTMTALGFFSLFTSTVPMIQDFGKLLTIGILMCYLAAMFVGVVTVYIFDDLSKNLKSKKGKKEPKSTETNADHVSSGKPKNNLVKHFLEKVNNFSIKNNLLILGIATLLCIGGIYADESVGAQTDTTSFAPQDLPALMDLNHMKDITGGTDTLNLIIKVKDNADPEVLEWIDRFSEHETQRQHIESTSSIVPLIKEYNGGTIPETRDEIEAIYNEIPESQKDRYVYGRNMLLLNLNIGNAVSDIETTGIEELTGIIEKDIQWMQVPPGVTVTITGNPVVYIEVLGALTDGRILMTYLGLFLVLGGLLVVYRDWLKALAAIIPMFIVTGWSGLVMKFLGILYTPMTATMGALIIGIGCEYSVLMMERYFEEKDHGADPLQAIHRTSENIGAALLASGSTVIGGFAALTISPFPVISDFGTVTVIDIVLVLIATFMVFPPFIVLMDTWREKRRGIQAPQAKANNVKGADTQ</sequence>
<comment type="subcellular location">
    <subcellularLocation>
        <location evidence="1">Cell membrane</location>
        <topology evidence="1">Multi-pass membrane protein</topology>
    </subcellularLocation>
</comment>
<dbReference type="HOGENOM" id="CLU_008861_2_0_2"/>
<feature type="transmembrane region" description="Helical" evidence="7">
    <location>
        <begin position="578"/>
        <end position="596"/>
    </location>
</feature>
<dbReference type="InterPro" id="IPR004869">
    <property type="entry name" value="MMPL_dom"/>
</dbReference>
<feature type="transmembrane region" description="Helical" evidence="7">
    <location>
        <begin position="633"/>
        <end position="654"/>
    </location>
</feature>
<gene>
    <name evidence="9" type="ordered locus">Mbar_A3150</name>
</gene>
<feature type="domain" description="SSD" evidence="8">
    <location>
        <begin position="213"/>
        <end position="333"/>
    </location>
</feature>
<feature type="transmembrane region" description="Helical" evidence="7">
    <location>
        <begin position="181"/>
        <end position="201"/>
    </location>
</feature>
<feature type="transmembrane region" description="Helical" evidence="7">
    <location>
        <begin position="386"/>
        <end position="402"/>
    </location>
</feature>
<evidence type="ECO:0000256" key="4">
    <source>
        <dbReference type="ARBA" id="ARBA00022989"/>
    </source>
</evidence>
<feature type="transmembrane region" description="Helical" evidence="7">
    <location>
        <begin position="234"/>
        <end position="252"/>
    </location>
</feature>
<evidence type="ECO:0000259" key="8">
    <source>
        <dbReference type="PROSITE" id="PS50156"/>
    </source>
</evidence>
<dbReference type="InterPro" id="IPR000731">
    <property type="entry name" value="SSD"/>
</dbReference>
<dbReference type="SUPFAM" id="SSF82866">
    <property type="entry name" value="Multidrug efflux transporter AcrB transmembrane domain"/>
    <property type="match status" value="2"/>
</dbReference>
<name>Q467A6_METBF</name>